<keyword evidence="3 7" id="KW-0328">Glycosyltransferase</keyword>
<dbReference type="SUPFAM" id="SSF53271">
    <property type="entry name" value="PRTase-like"/>
    <property type="match status" value="1"/>
</dbReference>
<keyword evidence="6 7" id="KW-0665">Pyrimidine biosynthesis</keyword>
<dbReference type="GO" id="GO:0019856">
    <property type="term" value="P:pyrimidine nucleobase biosynthetic process"/>
    <property type="evidence" value="ECO:0007669"/>
    <property type="project" value="InterPro"/>
</dbReference>
<evidence type="ECO:0000256" key="5">
    <source>
        <dbReference type="ARBA" id="ARBA00022842"/>
    </source>
</evidence>
<dbReference type="Gene3D" id="3.40.50.2020">
    <property type="match status" value="1"/>
</dbReference>
<dbReference type="NCBIfam" id="TIGR01367">
    <property type="entry name" value="pyrE_Therm"/>
    <property type="match status" value="1"/>
</dbReference>
<dbReference type="GO" id="GO:0044205">
    <property type="term" value="P:'de novo' UMP biosynthetic process"/>
    <property type="evidence" value="ECO:0007669"/>
    <property type="project" value="UniProtKB-UniRule"/>
</dbReference>
<feature type="domain" description="Phosphoribosyltransferase" evidence="8">
    <location>
        <begin position="43"/>
        <end position="165"/>
    </location>
</feature>
<dbReference type="UniPathway" id="UPA00070">
    <property type="reaction ID" value="UER00119"/>
</dbReference>
<name>A0A660SCE4_UNCT6</name>
<evidence type="ECO:0000313" key="9">
    <source>
        <dbReference type="EMBL" id="RKX68313.1"/>
    </source>
</evidence>
<comment type="function">
    <text evidence="7">Catalyzes the transfer of a ribosyl phosphate group from 5-phosphoribose 1-diphosphate to orotate, leading to the formation of orotidine monophosphate (OMP).</text>
</comment>
<dbReference type="EMBL" id="QNBD01000288">
    <property type="protein sequence ID" value="RKX68313.1"/>
    <property type="molecule type" value="Genomic_DNA"/>
</dbReference>
<comment type="pathway">
    <text evidence="1 7">Pyrimidine metabolism; UMP biosynthesis via de novo pathway; UMP from orotate: step 1/2.</text>
</comment>
<dbReference type="InterPro" id="IPR023031">
    <property type="entry name" value="OPRT"/>
</dbReference>
<reference evidence="9 10" key="1">
    <citation type="submission" date="2018-06" db="EMBL/GenBank/DDBJ databases">
        <title>Extensive metabolic versatility and redundancy in microbially diverse, dynamic hydrothermal sediments.</title>
        <authorList>
            <person name="Dombrowski N."/>
            <person name="Teske A."/>
            <person name="Baker B.J."/>
        </authorList>
    </citation>
    <scope>NUCLEOTIDE SEQUENCE [LARGE SCALE GENOMIC DNA]</scope>
    <source>
        <strain evidence="9">B10_G13</strain>
    </source>
</reference>
<comment type="catalytic activity">
    <reaction evidence="7">
        <text>orotidine 5'-phosphate + diphosphate = orotate + 5-phospho-alpha-D-ribose 1-diphosphate</text>
        <dbReference type="Rhea" id="RHEA:10380"/>
        <dbReference type="ChEBI" id="CHEBI:30839"/>
        <dbReference type="ChEBI" id="CHEBI:33019"/>
        <dbReference type="ChEBI" id="CHEBI:57538"/>
        <dbReference type="ChEBI" id="CHEBI:58017"/>
        <dbReference type="EC" id="2.4.2.10"/>
    </reaction>
</comment>
<keyword evidence="5 7" id="KW-0460">Magnesium</keyword>
<organism evidence="9 10">
    <name type="scientific">candidate division TA06 bacterium</name>
    <dbReference type="NCBI Taxonomy" id="2250710"/>
    <lineage>
        <taxon>Bacteria</taxon>
        <taxon>Bacteria division TA06</taxon>
    </lineage>
</organism>
<protein>
    <recommendedName>
        <fullName evidence="2 7">Orotate phosphoribosyltransferase</fullName>
        <shortName evidence="7">OPRT</shortName>
        <shortName evidence="7">OPRTase</shortName>
        <ecNumber evidence="2 7">2.4.2.10</ecNumber>
    </recommendedName>
</protein>
<dbReference type="GO" id="GO:0000287">
    <property type="term" value="F:magnesium ion binding"/>
    <property type="evidence" value="ECO:0007669"/>
    <property type="project" value="UniProtKB-UniRule"/>
</dbReference>
<evidence type="ECO:0000256" key="7">
    <source>
        <dbReference type="HAMAP-Rule" id="MF_01208"/>
    </source>
</evidence>
<comment type="subunit">
    <text evidence="7">Homodimer.</text>
</comment>
<dbReference type="HAMAP" id="MF_01208">
    <property type="entry name" value="PyrE"/>
    <property type="match status" value="1"/>
</dbReference>
<dbReference type="Proteomes" id="UP000271125">
    <property type="component" value="Unassembled WGS sequence"/>
</dbReference>
<evidence type="ECO:0000256" key="2">
    <source>
        <dbReference type="ARBA" id="ARBA00011971"/>
    </source>
</evidence>
<comment type="cofactor">
    <cofactor evidence="7">
        <name>Mg(2+)</name>
        <dbReference type="ChEBI" id="CHEBI:18420"/>
    </cofactor>
</comment>
<dbReference type="Pfam" id="PF00156">
    <property type="entry name" value="Pribosyltran"/>
    <property type="match status" value="1"/>
</dbReference>
<dbReference type="AlphaFoldDB" id="A0A660SCE4"/>
<dbReference type="InterPro" id="IPR006273">
    <property type="entry name" value="Orotate_PRibTrfase_bac"/>
</dbReference>
<dbReference type="InterPro" id="IPR000836">
    <property type="entry name" value="PRTase_dom"/>
</dbReference>
<evidence type="ECO:0000256" key="4">
    <source>
        <dbReference type="ARBA" id="ARBA00022679"/>
    </source>
</evidence>
<dbReference type="InterPro" id="IPR029057">
    <property type="entry name" value="PRTase-like"/>
</dbReference>
<accession>A0A660SCE4</accession>
<dbReference type="GO" id="GO:0004588">
    <property type="term" value="F:orotate phosphoribosyltransferase activity"/>
    <property type="evidence" value="ECO:0007669"/>
    <property type="project" value="UniProtKB-UniRule"/>
</dbReference>
<dbReference type="PANTHER" id="PTHR19278">
    <property type="entry name" value="OROTATE PHOSPHORIBOSYLTRANSFERASE"/>
    <property type="match status" value="1"/>
</dbReference>
<feature type="binding site" description="in other chain" evidence="7">
    <location>
        <begin position="114"/>
        <end position="122"/>
    </location>
    <ligand>
        <name>5-phospho-alpha-D-ribose 1-diphosphate</name>
        <dbReference type="ChEBI" id="CHEBI:58017"/>
        <note>ligand shared between dimeric partners</note>
    </ligand>
</feature>
<evidence type="ECO:0000256" key="6">
    <source>
        <dbReference type="ARBA" id="ARBA00022975"/>
    </source>
</evidence>
<comment type="similarity">
    <text evidence="7">Belongs to the purine/pyrimidine phosphoribosyltransferase family. PyrE subfamily.</text>
</comment>
<comment type="caution">
    <text evidence="7">Lacks conserved residue(s) required for the propagation of feature annotation.</text>
</comment>
<evidence type="ECO:0000256" key="3">
    <source>
        <dbReference type="ARBA" id="ARBA00022676"/>
    </source>
</evidence>
<dbReference type="PANTHER" id="PTHR19278:SF9">
    <property type="entry name" value="URIDINE 5'-MONOPHOSPHATE SYNTHASE"/>
    <property type="match status" value="1"/>
</dbReference>
<feature type="binding site" evidence="7">
    <location>
        <position position="146"/>
    </location>
    <ligand>
        <name>orotate</name>
        <dbReference type="ChEBI" id="CHEBI:30839"/>
    </ligand>
</feature>
<evidence type="ECO:0000313" key="10">
    <source>
        <dbReference type="Proteomes" id="UP000271125"/>
    </source>
</evidence>
<evidence type="ECO:0000256" key="1">
    <source>
        <dbReference type="ARBA" id="ARBA00004889"/>
    </source>
</evidence>
<feature type="binding site" evidence="7">
    <location>
        <position position="118"/>
    </location>
    <ligand>
        <name>orotate</name>
        <dbReference type="ChEBI" id="CHEBI:30839"/>
    </ligand>
</feature>
<proteinExistence type="inferred from homology"/>
<keyword evidence="4 7" id="KW-0808">Transferase</keyword>
<evidence type="ECO:0000259" key="8">
    <source>
        <dbReference type="Pfam" id="PF00156"/>
    </source>
</evidence>
<gene>
    <name evidence="7" type="primary">pyrE</name>
    <name evidence="9" type="ORF">DRP43_05815</name>
</gene>
<dbReference type="CDD" id="cd06223">
    <property type="entry name" value="PRTases_typeI"/>
    <property type="match status" value="1"/>
</dbReference>
<sequence length="196" mass="22392">MTEKEIEKLLSNCGAFLKGHFLLSSGRHSEYYIEKIKIIHEPDKVQKICSELADKFKNFNFDVVISPAMGGIVLGYEVAKILAKKFIFTQRENNKMTIRNGFELHPDEKVLIIEDVMTTGRSVFEVIDCIKEKGARIIGIGLIVDRSCGKVDFDFPTKSLLTLNIKTYQPEECPLCKKNIPITKPGSRKIYNTYRR</sequence>
<dbReference type="EC" id="2.4.2.10" evidence="2 7"/>
<comment type="caution">
    <text evidence="9">The sequence shown here is derived from an EMBL/GenBank/DDBJ whole genome shotgun (WGS) entry which is preliminary data.</text>
</comment>